<dbReference type="PANTHER" id="PTHR43194">
    <property type="entry name" value="HYDROLASE ALPHA/BETA FOLD FAMILY"/>
    <property type="match status" value="1"/>
</dbReference>
<name>A0A4R0N2Z9_9SPHI</name>
<dbReference type="Proteomes" id="UP000292884">
    <property type="component" value="Unassembled WGS sequence"/>
</dbReference>
<dbReference type="AlphaFoldDB" id="A0A4R0N2Z9"/>
<accession>A0A4R0N2Z9</accession>
<reference evidence="2 3" key="1">
    <citation type="submission" date="2019-02" db="EMBL/GenBank/DDBJ databases">
        <title>Pedobacter sp. RP-1-13 sp. nov., isolated from Arctic soil.</title>
        <authorList>
            <person name="Dahal R.H."/>
        </authorList>
    </citation>
    <scope>NUCLEOTIDE SEQUENCE [LARGE SCALE GENOMIC DNA]</scope>
    <source>
        <strain evidence="2 3">RP-1-13</strain>
    </source>
</reference>
<protein>
    <submittedName>
        <fullName evidence="2">Alpha/beta hydrolase</fullName>
    </submittedName>
</protein>
<keyword evidence="3" id="KW-1185">Reference proteome</keyword>
<dbReference type="Pfam" id="PF12697">
    <property type="entry name" value="Abhydrolase_6"/>
    <property type="match status" value="1"/>
</dbReference>
<dbReference type="Gene3D" id="3.40.50.1820">
    <property type="entry name" value="alpha/beta hydrolase"/>
    <property type="match status" value="1"/>
</dbReference>
<sequence>MKTLNLKSKTIVLVHGLFVNNQSWEGWKAFFEAKGYTVYNPANPSHSGNPADLRTNIDPNLTKVNFVDVVENLVKFIDALPEKPILIGHSLGGLTVQKLMDLGKGEAGVMIDGAPPMGVIPFEFSFWKSNFTVVNPFKGNSVFMPTKEWFHYTFGNTLSRTESDKVFDEIAVPESRAIAWGTLKSYAKVDFKKAHQPLLFIAGEKDNIMPASLNKRNFEAYKNTDSITDFKMFEGRGHYICGDENWEEVATYIYNWISK</sequence>
<evidence type="ECO:0000313" key="2">
    <source>
        <dbReference type="EMBL" id="TCC94105.1"/>
    </source>
</evidence>
<dbReference type="InterPro" id="IPR000073">
    <property type="entry name" value="AB_hydrolase_1"/>
</dbReference>
<evidence type="ECO:0000313" key="3">
    <source>
        <dbReference type="Proteomes" id="UP000292884"/>
    </source>
</evidence>
<comment type="caution">
    <text evidence="2">The sequence shown here is derived from an EMBL/GenBank/DDBJ whole genome shotgun (WGS) entry which is preliminary data.</text>
</comment>
<dbReference type="RefSeq" id="WP_131551967.1">
    <property type="nucleotide sequence ID" value="NZ_SJSK01000001.1"/>
</dbReference>
<evidence type="ECO:0000259" key="1">
    <source>
        <dbReference type="Pfam" id="PF12697"/>
    </source>
</evidence>
<feature type="domain" description="AB hydrolase-1" evidence="1">
    <location>
        <begin position="11"/>
        <end position="250"/>
    </location>
</feature>
<gene>
    <name evidence="2" type="ORF">EZ428_04830</name>
</gene>
<dbReference type="PANTHER" id="PTHR43194:SF2">
    <property type="entry name" value="PEROXISOMAL MEMBRANE PROTEIN LPX1"/>
    <property type="match status" value="1"/>
</dbReference>
<dbReference type="InterPro" id="IPR029058">
    <property type="entry name" value="AB_hydrolase_fold"/>
</dbReference>
<dbReference type="SUPFAM" id="SSF53474">
    <property type="entry name" value="alpha/beta-Hydrolases"/>
    <property type="match status" value="1"/>
</dbReference>
<organism evidence="2 3">
    <name type="scientific">Pedobacter frigiditerrae</name>
    <dbReference type="NCBI Taxonomy" id="2530452"/>
    <lineage>
        <taxon>Bacteria</taxon>
        <taxon>Pseudomonadati</taxon>
        <taxon>Bacteroidota</taxon>
        <taxon>Sphingobacteriia</taxon>
        <taxon>Sphingobacteriales</taxon>
        <taxon>Sphingobacteriaceae</taxon>
        <taxon>Pedobacter</taxon>
    </lineage>
</organism>
<dbReference type="GO" id="GO:0016787">
    <property type="term" value="F:hydrolase activity"/>
    <property type="evidence" value="ECO:0007669"/>
    <property type="project" value="UniProtKB-KW"/>
</dbReference>
<keyword evidence="2" id="KW-0378">Hydrolase</keyword>
<dbReference type="EMBL" id="SJSK01000001">
    <property type="protein sequence ID" value="TCC94105.1"/>
    <property type="molecule type" value="Genomic_DNA"/>
</dbReference>
<proteinExistence type="predicted"/>
<dbReference type="InterPro" id="IPR050228">
    <property type="entry name" value="Carboxylesterase_BioH"/>
</dbReference>
<dbReference type="OrthoDB" id="9814966at2"/>